<feature type="transmembrane region" description="Helical" evidence="1">
    <location>
        <begin position="173"/>
        <end position="198"/>
    </location>
</feature>
<dbReference type="AlphaFoldDB" id="A0A265E5L1"/>
<organism evidence="2 3">
    <name type="scientific">Salinicoccus roseus</name>
    <dbReference type="NCBI Taxonomy" id="45670"/>
    <lineage>
        <taxon>Bacteria</taxon>
        <taxon>Bacillati</taxon>
        <taxon>Bacillota</taxon>
        <taxon>Bacilli</taxon>
        <taxon>Bacillales</taxon>
        <taxon>Staphylococcaceae</taxon>
        <taxon>Salinicoccus</taxon>
    </lineage>
</organism>
<feature type="transmembrane region" description="Helical" evidence="1">
    <location>
        <begin position="366"/>
        <end position="394"/>
    </location>
</feature>
<evidence type="ECO:0000313" key="2">
    <source>
        <dbReference type="EMBL" id="OZT76800.1"/>
    </source>
</evidence>
<dbReference type="EMBL" id="NPEZ01000004">
    <property type="protein sequence ID" value="OZT76800.1"/>
    <property type="molecule type" value="Genomic_DNA"/>
</dbReference>
<protein>
    <recommendedName>
        <fullName evidence="4">ABC transporter permease</fullName>
    </recommendedName>
</protein>
<reference evidence="2 3" key="1">
    <citation type="submission" date="2017-07" db="EMBL/GenBank/DDBJ databases">
        <title>Shotgun whole genome sequences of three halophilic bacterial isolates.</title>
        <authorList>
            <person name="Pozzo T."/>
            <person name="Higdon S.M."/>
            <person name="Quillaguaman J."/>
        </authorList>
    </citation>
    <scope>NUCLEOTIDE SEQUENCE [LARGE SCALE GENOMIC DNA]</scope>
    <source>
        <strain evidence="2 3">BU-1</strain>
    </source>
</reference>
<name>A0A265E5L1_9STAP</name>
<feature type="transmembrane region" description="Helical" evidence="1">
    <location>
        <begin position="278"/>
        <end position="297"/>
    </location>
</feature>
<feature type="transmembrane region" description="Helical" evidence="1">
    <location>
        <begin position="309"/>
        <end position="327"/>
    </location>
</feature>
<proteinExistence type="predicted"/>
<feature type="transmembrane region" description="Helical" evidence="1">
    <location>
        <begin position="21"/>
        <end position="38"/>
    </location>
</feature>
<keyword evidence="1" id="KW-0472">Membrane</keyword>
<keyword evidence="1" id="KW-1133">Transmembrane helix</keyword>
<dbReference type="Proteomes" id="UP000216682">
    <property type="component" value="Unassembled WGS sequence"/>
</dbReference>
<evidence type="ECO:0008006" key="4">
    <source>
        <dbReference type="Google" id="ProtNLM"/>
    </source>
</evidence>
<comment type="caution">
    <text evidence="2">The sequence shown here is derived from an EMBL/GenBank/DDBJ whole genome shotgun (WGS) entry which is preliminary data.</text>
</comment>
<sequence>MFASVFRETFKRTWRNRKNRLVLILSFVAIFVHLFFYMPGQEHPMTIDRETLRLEMTAAYGMKEGRLESGDIAVNSMTGIDTYSTAKQQYEDYFGYHSAIENGDVALLARMTAGGLPDFAMDTVWEQLNDKYEGDLQMMGYHQTRLFQEMRSIAEQDGVTLHLYDRKTAFQQLYTFFATYGPLIVLLITVFVASEILVDDRRHKTLKAGQPMGWRRYIFHQSLSLAIILGAIFSVLLAVYFLAAGTMYGFGSPGLEVGAYQYDEGYRGDGSNFSTQTIGVFIGMSLILIMLLIYFFIRLNALLSLVFRHDILVMLIGFVILGFNRIYSGRGEEGIFGIGGEYFLHNYFETGLVLSGERNFLAMTDAYSFTGALIIIGVSILVLEMLIALAAGWMHRQKFEREVR</sequence>
<dbReference type="RefSeq" id="WP_094906922.1">
    <property type="nucleotide sequence ID" value="NZ_NPEZ01000004.1"/>
</dbReference>
<evidence type="ECO:0000256" key="1">
    <source>
        <dbReference type="SAM" id="Phobius"/>
    </source>
</evidence>
<accession>A0A265E5L1</accession>
<gene>
    <name evidence="2" type="ORF">CFN03_10110</name>
</gene>
<feature type="transmembrane region" description="Helical" evidence="1">
    <location>
        <begin position="218"/>
        <end position="243"/>
    </location>
</feature>
<keyword evidence="1" id="KW-0812">Transmembrane</keyword>
<evidence type="ECO:0000313" key="3">
    <source>
        <dbReference type="Proteomes" id="UP000216682"/>
    </source>
</evidence>